<proteinExistence type="predicted"/>
<name>A0A397G3Z8_ASPTH</name>
<accession>A0A397G3Z8</accession>
<dbReference type="VEuPathDB" id="FungiDB:CDV56_104104"/>
<comment type="caution">
    <text evidence="1">The sequence shown here is derived from an EMBL/GenBank/DDBJ whole genome shotgun (WGS) entry which is preliminary data.</text>
</comment>
<reference evidence="1" key="1">
    <citation type="submission" date="2018-08" db="EMBL/GenBank/DDBJ databases">
        <title>Draft genome sequence of azole-resistant Aspergillus thermomutatus (Neosartorya pseudofischeri) strain HMR AF 39, isolated from a human nasal aspirate.</title>
        <authorList>
            <person name="Parent-Michaud M."/>
            <person name="Dufresne P.J."/>
            <person name="Fournier E."/>
            <person name="Martineau C."/>
            <person name="Moreira S."/>
            <person name="Perkins V."/>
            <person name="De Repentigny L."/>
            <person name="Dufresne S.F."/>
        </authorList>
    </citation>
    <scope>NUCLEOTIDE SEQUENCE [LARGE SCALE GENOMIC DNA]</scope>
    <source>
        <strain evidence="1">HMR AF 39</strain>
    </source>
</reference>
<evidence type="ECO:0000313" key="2">
    <source>
        <dbReference type="Proteomes" id="UP000215305"/>
    </source>
</evidence>
<dbReference type="RefSeq" id="XP_026610840.1">
    <property type="nucleotide sequence ID" value="XM_026757723.1"/>
</dbReference>
<gene>
    <name evidence="1" type="ORF">CDV56_104104</name>
</gene>
<protein>
    <submittedName>
        <fullName evidence="1">Uncharacterized protein</fullName>
    </submittedName>
</protein>
<sequence>MWYAYRMDIEAFGKRPDMIAPDCLGTVPDGTCYFDEFVDYLQRDGKHLDAGQKTSAGKYFWPDAVVMAKELGTLKSNGADFVPNQDPQKIFKAGTFTNPNPRLSDILELITDRIQAARVKLGDDALSDGLFEARTAMTGVHEARLADNGQGLIDTINDYLRDVKGSSTTVETKTPTALDGSTYLDVDVDKTKAKDPAFAGHWADFQQWLGQQKRTNKTKLGQVRMHWDAAQGVQQVEARVYGASSC</sequence>
<dbReference type="GeneID" id="38126078"/>
<dbReference type="OrthoDB" id="4794019at2759"/>
<dbReference type="AlphaFoldDB" id="A0A397G3Z8"/>
<organism evidence="1 2">
    <name type="scientific">Aspergillus thermomutatus</name>
    <name type="common">Neosartorya pseudofischeri</name>
    <dbReference type="NCBI Taxonomy" id="41047"/>
    <lineage>
        <taxon>Eukaryota</taxon>
        <taxon>Fungi</taxon>
        <taxon>Dikarya</taxon>
        <taxon>Ascomycota</taxon>
        <taxon>Pezizomycotina</taxon>
        <taxon>Eurotiomycetes</taxon>
        <taxon>Eurotiomycetidae</taxon>
        <taxon>Eurotiales</taxon>
        <taxon>Aspergillaceae</taxon>
        <taxon>Aspergillus</taxon>
        <taxon>Aspergillus subgen. Fumigati</taxon>
    </lineage>
</organism>
<dbReference type="Proteomes" id="UP000215305">
    <property type="component" value="Unassembled WGS sequence"/>
</dbReference>
<dbReference type="EMBL" id="NKHU02000277">
    <property type="protein sequence ID" value="RHZ45752.1"/>
    <property type="molecule type" value="Genomic_DNA"/>
</dbReference>
<keyword evidence="2" id="KW-1185">Reference proteome</keyword>
<evidence type="ECO:0000313" key="1">
    <source>
        <dbReference type="EMBL" id="RHZ45752.1"/>
    </source>
</evidence>